<dbReference type="AlphaFoldDB" id="A0A0A9C1K2"/>
<name>A0A0A9C1K2_ARUDO</name>
<protein>
    <submittedName>
        <fullName evidence="1">Uncharacterized protein</fullName>
    </submittedName>
</protein>
<reference evidence="1" key="1">
    <citation type="submission" date="2014-09" db="EMBL/GenBank/DDBJ databases">
        <authorList>
            <person name="Magalhaes I.L.F."/>
            <person name="Oliveira U."/>
            <person name="Santos F.R."/>
            <person name="Vidigal T.H.D.A."/>
            <person name="Brescovit A.D."/>
            <person name="Santos A.J."/>
        </authorList>
    </citation>
    <scope>NUCLEOTIDE SEQUENCE</scope>
    <source>
        <tissue evidence="1">Shoot tissue taken approximately 20 cm above the soil surface</tissue>
    </source>
</reference>
<accession>A0A0A9C1K2</accession>
<sequence>MVSSFQRETVQDLGANLLTTK</sequence>
<proteinExistence type="predicted"/>
<reference evidence="1" key="2">
    <citation type="journal article" date="2015" name="Data Brief">
        <title>Shoot transcriptome of the giant reed, Arundo donax.</title>
        <authorList>
            <person name="Barrero R.A."/>
            <person name="Guerrero F.D."/>
            <person name="Moolhuijzen P."/>
            <person name="Goolsby J.A."/>
            <person name="Tidwell J."/>
            <person name="Bellgard S.E."/>
            <person name="Bellgard M.I."/>
        </authorList>
    </citation>
    <scope>NUCLEOTIDE SEQUENCE</scope>
    <source>
        <tissue evidence="1">Shoot tissue taken approximately 20 cm above the soil surface</tissue>
    </source>
</reference>
<dbReference type="EMBL" id="GBRH01227766">
    <property type="protein sequence ID" value="JAD70129.1"/>
    <property type="molecule type" value="Transcribed_RNA"/>
</dbReference>
<organism evidence="1">
    <name type="scientific">Arundo donax</name>
    <name type="common">Giant reed</name>
    <name type="synonym">Donax arundinaceus</name>
    <dbReference type="NCBI Taxonomy" id="35708"/>
    <lineage>
        <taxon>Eukaryota</taxon>
        <taxon>Viridiplantae</taxon>
        <taxon>Streptophyta</taxon>
        <taxon>Embryophyta</taxon>
        <taxon>Tracheophyta</taxon>
        <taxon>Spermatophyta</taxon>
        <taxon>Magnoliopsida</taxon>
        <taxon>Liliopsida</taxon>
        <taxon>Poales</taxon>
        <taxon>Poaceae</taxon>
        <taxon>PACMAD clade</taxon>
        <taxon>Arundinoideae</taxon>
        <taxon>Arundineae</taxon>
        <taxon>Arundo</taxon>
    </lineage>
</organism>
<evidence type="ECO:0000313" key="1">
    <source>
        <dbReference type="EMBL" id="JAD70129.1"/>
    </source>
</evidence>